<evidence type="ECO:0000313" key="3">
    <source>
        <dbReference type="EMBL" id="HIT47770.1"/>
    </source>
</evidence>
<proteinExistence type="predicted"/>
<dbReference type="Proteomes" id="UP000886881">
    <property type="component" value="Unassembled WGS sequence"/>
</dbReference>
<protein>
    <submittedName>
        <fullName evidence="3">Calycin-like domain-containing protein</fullName>
    </submittedName>
</protein>
<dbReference type="EMBL" id="DVLC01000140">
    <property type="protein sequence ID" value="HIT47770.1"/>
    <property type="molecule type" value="Genomic_DNA"/>
</dbReference>
<dbReference type="AlphaFoldDB" id="A0A9D1KJG7"/>
<feature type="domain" description="Lipocalin-like" evidence="2">
    <location>
        <begin position="36"/>
        <end position="153"/>
    </location>
</feature>
<reference evidence="3" key="1">
    <citation type="submission" date="2020-10" db="EMBL/GenBank/DDBJ databases">
        <authorList>
            <person name="Gilroy R."/>
        </authorList>
    </citation>
    <scope>NUCLEOTIDE SEQUENCE</scope>
    <source>
        <strain evidence="3">ChiHecec2B26-709</strain>
    </source>
</reference>
<accession>A0A9D1KJG7</accession>
<gene>
    <name evidence="3" type="ORF">IAC35_07955</name>
</gene>
<reference evidence="3" key="2">
    <citation type="journal article" date="2021" name="PeerJ">
        <title>Extensive microbial diversity within the chicken gut microbiome revealed by metagenomics and culture.</title>
        <authorList>
            <person name="Gilroy R."/>
            <person name="Ravi A."/>
            <person name="Getino M."/>
            <person name="Pursley I."/>
            <person name="Horton D.L."/>
            <person name="Alikhan N.F."/>
            <person name="Baker D."/>
            <person name="Gharbi K."/>
            <person name="Hall N."/>
            <person name="Watson M."/>
            <person name="Adriaenssens E.M."/>
            <person name="Foster-Nyarko E."/>
            <person name="Jarju S."/>
            <person name="Secka A."/>
            <person name="Antonio M."/>
            <person name="Oren A."/>
            <person name="Chaudhuri R.R."/>
            <person name="La Ragione R."/>
            <person name="Hildebrand F."/>
            <person name="Pallen M.J."/>
        </authorList>
    </citation>
    <scope>NUCLEOTIDE SEQUENCE</scope>
    <source>
        <strain evidence="3">ChiHecec2B26-709</strain>
    </source>
</reference>
<evidence type="ECO:0000256" key="1">
    <source>
        <dbReference type="SAM" id="SignalP"/>
    </source>
</evidence>
<name>A0A9D1KJG7_9BACT</name>
<organism evidence="3 4">
    <name type="scientific">Candidatus Cryptobacteroides merdipullorum</name>
    <dbReference type="NCBI Taxonomy" id="2840771"/>
    <lineage>
        <taxon>Bacteria</taxon>
        <taxon>Pseudomonadati</taxon>
        <taxon>Bacteroidota</taxon>
        <taxon>Bacteroidia</taxon>
        <taxon>Bacteroidales</taxon>
        <taxon>Candidatus Cryptobacteroides</taxon>
    </lineage>
</organism>
<keyword evidence="1" id="KW-0732">Signal</keyword>
<sequence length="161" mass="16780">MKKTIFALMAITVLGLAACQKTETPDSEPTAAETASGTYTGTMEIALNDGAPFELPDQTITITAAGESSIDLTIADFALGEFTLGTISMTGCSLMENATDGSITTESEQTITVGEIGDCAIKLEGTFKDNSTTLDLQISPSILTINVSVHFDGVRAETDAE</sequence>
<feature type="chain" id="PRO_5039234858" evidence="1">
    <location>
        <begin position="18"/>
        <end position="161"/>
    </location>
</feature>
<dbReference type="InterPro" id="IPR024311">
    <property type="entry name" value="Lipocalin-like"/>
</dbReference>
<dbReference type="Pfam" id="PF13944">
    <property type="entry name" value="Calycin_like"/>
    <property type="match status" value="1"/>
</dbReference>
<feature type="signal peptide" evidence="1">
    <location>
        <begin position="1"/>
        <end position="17"/>
    </location>
</feature>
<comment type="caution">
    <text evidence="3">The sequence shown here is derived from an EMBL/GenBank/DDBJ whole genome shotgun (WGS) entry which is preliminary data.</text>
</comment>
<evidence type="ECO:0000313" key="4">
    <source>
        <dbReference type="Proteomes" id="UP000886881"/>
    </source>
</evidence>
<evidence type="ECO:0000259" key="2">
    <source>
        <dbReference type="Pfam" id="PF13944"/>
    </source>
</evidence>
<dbReference type="PROSITE" id="PS51257">
    <property type="entry name" value="PROKAR_LIPOPROTEIN"/>
    <property type="match status" value="1"/>
</dbReference>
<dbReference type="Gene3D" id="2.40.128.350">
    <property type="match status" value="1"/>
</dbReference>